<dbReference type="Proteomes" id="UP000494249">
    <property type="component" value="Unassembled WGS sequence"/>
</dbReference>
<sequence length="163" mass="16755">MLYTVKLATCLALSSLAISDLLFRRLPNSAVLVVAGLYCIAAALVGIGASTFFGHLGMAASAFLSSSLLFRFGWIAGGDVKLAAAVFLWAGPSLAAPIFVIVSVCGLILGLAIIAVDPLYRRIEALHWLSCLSRARGVPYGIALALGGGAAVWAPLALSAPIV</sequence>
<dbReference type="AlphaFoldDB" id="A0A6J4ZN63"/>
<feature type="domain" description="Prepilin type IV endopeptidase peptidase" evidence="2">
    <location>
        <begin position="8"/>
        <end position="111"/>
    </location>
</feature>
<keyword evidence="1" id="KW-0472">Membrane</keyword>
<evidence type="ECO:0000259" key="2">
    <source>
        <dbReference type="Pfam" id="PF01478"/>
    </source>
</evidence>
<feature type="transmembrane region" description="Helical" evidence="1">
    <location>
        <begin position="29"/>
        <end position="56"/>
    </location>
</feature>
<organism evidence="3 4">
    <name type="scientific">Paraburkholderia phenoliruptrix</name>
    <dbReference type="NCBI Taxonomy" id="252970"/>
    <lineage>
        <taxon>Bacteria</taxon>
        <taxon>Pseudomonadati</taxon>
        <taxon>Pseudomonadota</taxon>
        <taxon>Betaproteobacteria</taxon>
        <taxon>Burkholderiales</taxon>
        <taxon>Burkholderiaceae</taxon>
        <taxon>Paraburkholderia</taxon>
    </lineage>
</organism>
<dbReference type="GO" id="GO:0016020">
    <property type="term" value="C:membrane"/>
    <property type="evidence" value="ECO:0007669"/>
    <property type="project" value="InterPro"/>
</dbReference>
<keyword evidence="1" id="KW-1133">Transmembrane helix</keyword>
<dbReference type="GO" id="GO:0004190">
    <property type="term" value="F:aspartic-type endopeptidase activity"/>
    <property type="evidence" value="ECO:0007669"/>
    <property type="project" value="InterPro"/>
</dbReference>
<dbReference type="EMBL" id="CADIKB010000001">
    <property type="protein sequence ID" value="CAB3637977.1"/>
    <property type="molecule type" value="Genomic_DNA"/>
</dbReference>
<dbReference type="Pfam" id="PF01478">
    <property type="entry name" value="Peptidase_A24"/>
    <property type="match status" value="1"/>
</dbReference>
<reference evidence="3 4" key="1">
    <citation type="submission" date="2020-04" db="EMBL/GenBank/DDBJ databases">
        <authorList>
            <person name="De Canck E."/>
        </authorList>
    </citation>
    <scope>NUCLEOTIDE SEQUENCE [LARGE SCALE GENOMIC DNA]</scope>
    <source>
        <strain evidence="3 4">LMG 22037</strain>
    </source>
</reference>
<feature type="transmembrane region" description="Helical" evidence="1">
    <location>
        <begin position="137"/>
        <end position="158"/>
    </location>
</feature>
<protein>
    <recommendedName>
        <fullName evidence="2">Prepilin type IV endopeptidase peptidase domain-containing protein</fullName>
    </recommendedName>
</protein>
<evidence type="ECO:0000313" key="3">
    <source>
        <dbReference type="EMBL" id="CAB3637977.1"/>
    </source>
</evidence>
<proteinExistence type="predicted"/>
<accession>A0A6J4ZN63</accession>
<feature type="transmembrane region" description="Helical" evidence="1">
    <location>
        <begin position="96"/>
        <end position="116"/>
    </location>
</feature>
<evidence type="ECO:0000313" key="4">
    <source>
        <dbReference type="Proteomes" id="UP000494249"/>
    </source>
</evidence>
<dbReference type="InterPro" id="IPR000045">
    <property type="entry name" value="Prepilin_IV_endopep_pep"/>
</dbReference>
<gene>
    <name evidence="3" type="ORF">LMG22037_00024</name>
</gene>
<dbReference type="Gene3D" id="1.20.120.1220">
    <property type="match status" value="1"/>
</dbReference>
<evidence type="ECO:0000256" key="1">
    <source>
        <dbReference type="SAM" id="Phobius"/>
    </source>
</evidence>
<keyword evidence="1" id="KW-0812">Transmembrane</keyword>
<name>A0A6J4ZN63_9BURK</name>
<dbReference type="RefSeq" id="WP_035483384.1">
    <property type="nucleotide sequence ID" value="NZ_CADFGL010000001.1"/>
</dbReference>